<protein>
    <submittedName>
        <fullName evidence="1">Uncharacterized protein</fullName>
    </submittedName>
</protein>
<proteinExistence type="predicted"/>
<sequence>MIEQLPAPHLIAAILPCYTSEGDSTVILTTEGERITTGVRIRTILRRLASNQAIDLSSLKKIITDATHQSNLQPLPITPRLVLFPVKIRKPRIAGDITTGCINLHAITSINRITESPSAGTLINLSGGAKVPILWSITTVRRHMLLARLATTQAPITTTQALRRNTVCDADGLSPIARKLAEVIEELFLMTV</sequence>
<dbReference type="RefSeq" id="WP_094603243.1">
    <property type="nucleotide sequence ID" value="NZ_CP155573.1"/>
</dbReference>
<reference evidence="1" key="1">
    <citation type="submission" date="2024-05" db="EMBL/GenBank/DDBJ databases">
        <title>Isolation and characterization of Sporomusa carbonis sp. nov., a carboxydotrophic hydrogenogen in the genus of Sporomusa isolated from a charcoal burning pile.</title>
        <authorList>
            <person name="Boeer T."/>
            <person name="Rosenbaum F."/>
            <person name="Eysell L."/>
            <person name="Mueller V."/>
            <person name="Daniel R."/>
            <person name="Poehlein A."/>
        </authorList>
    </citation>
    <scope>NUCLEOTIDE SEQUENCE [LARGE SCALE GENOMIC DNA]</scope>
    <source>
        <strain evidence="1">DSM 10669</strain>
    </source>
</reference>
<keyword evidence="2" id="KW-1185">Reference proteome</keyword>
<name>A0ABZ3IHE1_9FIRM</name>
<accession>A0ABZ3IHE1</accession>
<evidence type="ECO:0000313" key="1">
    <source>
        <dbReference type="EMBL" id="XFO65075.1"/>
    </source>
</evidence>
<organism evidence="1 2">
    <name type="scientific">Sporomusa silvacetica DSM 10669</name>
    <dbReference type="NCBI Taxonomy" id="1123289"/>
    <lineage>
        <taxon>Bacteria</taxon>
        <taxon>Bacillati</taxon>
        <taxon>Bacillota</taxon>
        <taxon>Negativicutes</taxon>
        <taxon>Selenomonadales</taxon>
        <taxon>Sporomusaceae</taxon>
        <taxon>Sporomusa</taxon>
    </lineage>
</organism>
<evidence type="ECO:0000313" key="2">
    <source>
        <dbReference type="Proteomes" id="UP000216752"/>
    </source>
</evidence>
<dbReference type="Proteomes" id="UP000216752">
    <property type="component" value="Chromosome"/>
</dbReference>
<dbReference type="EMBL" id="CP155573">
    <property type="protein sequence ID" value="XFO65075.1"/>
    <property type="molecule type" value="Genomic_DNA"/>
</dbReference>
<gene>
    <name evidence="1" type="ORF">SPSIL_011840</name>
</gene>